<dbReference type="InterPro" id="IPR003959">
    <property type="entry name" value="ATPase_AAA_core"/>
</dbReference>
<protein>
    <submittedName>
        <fullName evidence="6">ATP-dependent Clp protease ATP-binding subunit clpA-like CD4B protein, chloroplastic</fullName>
    </submittedName>
</protein>
<reference evidence="6" key="1">
    <citation type="submission" date="2015-06" db="UniProtKB">
        <authorList>
            <consortium name="EnsemblPlants"/>
        </authorList>
    </citation>
    <scope>IDENTIFICATION</scope>
</reference>
<dbReference type="GO" id="GO:0005524">
    <property type="term" value="F:ATP binding"/>
    <property type="evidence" value="ECO:0007669"/>
    <property type="project" value="UniProtKB-KW"/>
</dbReference>
<dbReference type="ExpressionAtlas" id="M8BVS3">
    <property type="expression patterns" value="baseline"/>
</dbReference>
<dbReference type="PANTHER" id="PTHR11638:SF155">
    <property type="entry name" value="CHAPERONE PROTEIN CLPC1, CHLOROPLASTIC-LIKE"/>
    <property type="match status" value="1"/>
</dbReference>
<dbReference type="AlphaFoldDB" id="M8BVS3"/>
<dbReference type="InterPro" id="IPR027417">
    <property type="entry name" value="P-loop_NTPase"/>
</dbReference>
<keyword evidence="1" id="KW-0150">Chloroplast</keyword>
<keyword evidence="2" id="KW-0677">Repeat</keyword>
<dbReference type="SUPFAM" id="SSF52540">
    <property type="entry name" value="P-loop containing nucleoside triphosphate hydrolases"/>
    <property type="match status" value="1"/>
</dbReference>
<dbReference type="InterPro" id="IPR050130">
    <property type="entry name" value="ClpA_ClpB"/>
</dbReference>
<evidence type="ECO:0000256" key="4">
    <source>
        <dbReference type="ARBA" id="ARBA00022840"/>
    </source>
</evidence>
<accession>M8BVS3</accession>
<dbReference type="InterPro" id="IPR001270">
    <property type="entry name" value="ClpA/B"/>
</dbReference>
<evidence type="ECO:0000256" key="3">
    <source>
        <dbReference type="ARBA" id="ARBA00022741"/>
    </source>
</evidence>
<dbReference type="Pfam" id="PF07724">
    <property type="entry name" value="AAA_2"/>
    <property type="match status" value="1"/>
</dbReference>
<keyword evidence="4" id="KW-0067">ATP-binding</keyword>
<dbReference type="GO" id="GO:0034605">
    <property type="term" value="P:cellular response to heat"/>
    <property type="evidence" value="ECO:0007669"/>
    <property type="project" value="TreeGrafter"/>
</dbReference>
<evidence type="ECO:0000313" key="6">
    <source>
        <dbReference type="EnsemblPlants" id="EMT10889"/>
    </source>
</evidence>
<evidence type="ECO:0000256" key="2">
    <source>
        <dbReference type="ARBA" id="ARBA00022737"/>
    </source>
</evidence>
<dbReference type="PANTHER" id="PTHR11638">
    <property type="entry name" value="ATP-DEPENDENT CLP PROTEASE"/>
    <property type="match status" value="1"/>
</dbReference>
<evidence type="ECO:0000259" key="5">
    <source>
        <dbReference type="Pfam" id="PF07724"/>
    </source>
</evidence>
<keyword evidence="3" id="KW-0547">Nucleotide-binding</keyword>
<feature type="domain" description="ATPase AAA-type core" evidence="5">
    <location>
        <begin position="117"/>
        <end position="179"/>
    </location>
</feature>
<name>M8BVS3_AEGTA</name>
<dbReference type="EnsemblPlants" id="EMT10889">
    <property type="protein sequence ID" value="EMT10889"/>
    <property type="gene ID" value="F775_22807"/>
</dbReference>
<organism evidence="6">
    <name type="scientific">Aegilops tauschii</name>
    <name type="common">Tausch's goatgrass</name>
    <name type="synonym">Aegilops squarrosa</name>
    <dbReference type="NCBI Taxonomy" id="37682"/>
    <lineage>
        <taxon>Eukaryota</taxon>
        <taxon>Viridiplantae</taxon>
        <taxon>Streptophyta</taxon>
        <taxon>Embryophyta</taxon>
        <taxon>Tracheophyta</taxon>
        <taxon>Spermatophyta</taxon>
        <taxon>Magnoliopsida</taxon>
        <taxon>Liliopsida</taxon>
        <taxon>Poales</taxon>
        <taxon>Poaceae</taxon>
        <taxon>BOP clade</taxon>
        <taxon>Pooideae</taxon>
        <taxon>Triticodae</taxon>
        <taxon>Triticeae</taxon>
        <taxon>Triticinae</taxon>
        <taxon>Aegilops</taxon>
    </lineage>
</organism>
<dbReference type="PRINTS" id="PR00300">
    <property type="entry name" value="CLPPROTEASEA"/>
</dbReference>
<sequence>MELKAQITAIIDNSKELVKAESESGEVDPLVTEADIQHIISSWTGLRVEKVSADESDRLLKMEETLHQRIIGQDEVVNAISRAIHRARVGLKNPKRPIASFIFSVQPAFVNQNLLKLWHLVLFDEIEKAHPDVFNMMLQNTGRWKILTDSKGRTVDFKNTLLIMTSNVGSSVIEKGRRKIGFDLDYDDDTSYNRINPLL</sequence>
<dbReference type="Gene3D" id="3.40.50.300">
    <property type="entry name" value="P-loop containing nucleotide triphosphate hydrolases"/>
    <property type="match status" value="2"/>
</dbReference>
<dbReference type="GO" id="GO:0005737">
    <property type="term" value="C:cytoplasm"/>
    <property type="evidence" value="ECO:0007669"/>
    <property type="project" value="TreeGrafter"/>
</dbReference>
<evidence type="ECO:0000256" key="1">
    <source>
        <dbReference type="ARBA" id="ARBA00022528"/>
    </source>
</evidence>
<proteinExistence type="predicted"/>
<keyword evidence="1" id="KW-0934">Plastid</keyword>
<dbReference type="GO" id="GO:0016887">
    <property type="term" value="F:ATP hydrolysis activity"/>
    <property type="evidence" value="ECO:0007669"/>
    <property type="project" value="InterPro"/>
</dbReference>